<feature type="transmembrane region" description="Helical" evidence="7">
    <location>
        <begin position="427"/>
        <end position="446"/>
    </location>
</feature>
<proteinExistence type="predicted"/>
<evidence type="ECO:0000256" key="5">
    <source>
        <dbReference type="ARBA" id="ARBA00023136"/>
    </source>
</evidence>
<evidence type="ECO:0000256" key="4">
    <source>
        <dbReference type="ARBA" id="ARBA00022989"/>
    </source>
</evidence>
<feature type="coiled-coil region" evidence="6">
    <location>
        <begin position="336"/>
        <end position="390"/>
    </location>
</feature>
<keyword evidence="5 7" id="KW-0472">Membrane</keyword>
<comment type="subcellular location">
    <subcellularLocation>
        <location evidence="1">Cell membrane</location>
        <topology evidence="1">Multi-pass membrane protein</topology>
    </subcellularLocation>
</comment>
<dbReference type="PANTHER" id="PTHR32309:SF13">
    <property type="entry name" value="FERRIC ENTEROBACTIN TRANSPORT PROTEIN FEPE"/>
    <property type="match status" value="1"/>
</dbReference>
<keyword evidence="11" id="KW-1185">Reference proteome</keyword>
<keyword evidence="3 7" id="KW-0812">Transmembrane</keyword>
<dbReference type="Pfam" id="PF13807">
    <property type="entry name" value="GNVR"/>
    <property type="match status" value="1"/>
</dbReference>
<evidence type="ECO:0000256" key="3">
    <source>
        <dbReference type="ARBA" id="ARBA00022692"/>
    </source>
</evidence>
<reference evidence="11" key="2">
    <citation type="submission" date="2017-05" db="EMBL/GenBank/DDBJ databases">
        <title>Draft genome sequence of Geobacter pelophilus, a iron(III)-reducing bacteria.</title>
        <authorList>
            <person name="Aoyagi T."/>
            <person name="Koike H."/>
            <person name="Morita T."/>
            <person name="Sato Y."/>
            <person name="Habe H."/>
            <person name="Hori T."/>
        </authorList>
    </citation>
    <scope>NUCLEOTIDE SEQUENCE [LARGE SCALE GENOMIC DNA]</scope>
    <source>
        <strain evidence="11">Drf2</strain>
    </source>
</reference>
<reference evidence="10 11" key="1">
    <citation type="submission" date="2017-04" db="EMBL/GenBank/DDBJ databases">
        <authorList>
            <consortium name="Geobacter pelophilus Genome Sequencing"/>
            <person name="Aoyagi T."/>
            <person name="Koike H."/>
            <person name="Hori T."/>
        </authorList>
    </citation>
    <scope>NUCLEOTIDE SEQUENCE [LARGE SCALE GENOMIC DNA]</scope>
    <source>
        <strain evidence="10 11">Drf2</strain>
    </source>
</reference>
<dbReference type="InterPro" id="IPR032807">
    <property type="entry name" value="GNVR"/>
</dbReference>
<evidence type="ECO:0000259" key="9">
    <source>
        <dbReference type="Pfam" id="PF13807"/>
    </source>
</evidence>
<evidence type="ECO:0000256" key="1">
    <source>
        <dbReference type="ARBA" id="ARBA00004651"/>
    </source>
</evidence>
<dbReference type="RefSeq" id="WP_085811716.1">
    <property type="nucleotide sequence ID" value="NZ_BDQG01000001.1"/>
</dbReference>
<evidence type="ECO:0000313" key="11">
    <source>
        <dbReference type="Proteomes" id="UP000194153"/>
    </source>
</evidence>
<keyword evidence="2" id="KW-1003">Cell membrane</keyword>
<evidence type="ECO:0000256" key="6">
    <source>
        <dbReference type="SAM" id="Coils"/>
    </source>
</evidence>
<dbReference type="EMBL" id="BDQG01000001">
    <property type="protein sequence ID" value="GAW65279.1"/>
    <property type="molecule type" value="Genomic_DNA"/>
</dbReference>
<dbReference type="InterPro" id="IPR003856">
    <property type="entry name" value="LPS_length_determ_N"/>
</dbReference>
<dbReference type="InterPro" id="IPR050445">
    <property type="entry name" value="Bact_polysacc_biosynth/exp"/>
</dbReference>
<organism evidence="10 11">
    <name type="scientific">Geoanaerobacter pelophilus</name>
    <dbReference type="NCBI Taxonomy" id="60036"/>
    <lineage>
        <taxon>Bacteria</taxon>
        <taxon>Pseudomonadati</taxon>
        <taxon>Thermodesulfobacteriota</taxon>
        <taxon>Desulfuromonadia</taxon>
        <taxon>Geobacterales</taxon>
        <taxon>Geobacteraceae</taxon>
        <taxon>Geoanaerobacter</taxon>
    </lineage>
</organism>
<gene>
    <name evidence="10" type="ORF">GPEL0_01f0075</name>
</gene>
<dbReference type="PANTHER" id="PTHR32309">
    <property type="entry name" value="TYROSINE-PROTEIN KINASE"/>
    <property type="match status" value="1"/>
</dbReference>
<feature type="domain" description="Polysaccharide chain length determinant N-terminal" evidence="8">
    <location>
        <begin position="2"/>
        <end position="96"/>
    </location>
</feature>
<evidence type="ECO:0000313" key="10">
    <source>
        <dbReference type="EMBL" id="GAW65279.1"/>
    </source>
</evidence>
<comment type="caution">
    <text evidence="10">The sequence shown here is derived from an EMBL/GenBank/DDBJ whole genome shotgun (WGS) entry which is preliminary data.</text>
</comment>
<sequence>MSLIEILTLLFKRKKAIIGIFLVLFGSAVAYTLAQDPTYEAKASLLVKMFREDPSRPGMEAEGNNLPRIVSQDEVVNAEIQILTGRELAEKVIQTLKMERMYPELASADLPPAARMDQSVQNFTRSLQVQGVRKSNVITVSFQHSDPDVAAKAVNLLIEAFKEKHLSVHSDPQSSFIASQLASFEEKLKASEKQLQDYQQRTRVYSIEEQKTLLLRQRTELDSAYRQAVTNVRENQDKIASIKLQMKYITDNKDRYTQTERDRIIIEAKSKLLELQLKEQELKMKYTDKNKLLSDTRKELEIVSKFLKEQEEIIVGKVKTANPVYQSMETDLFRVQADLKSQAARAEALKAQLRQLDAETATLDRSQNQIQDLKRQIALNEKNYMAYMERNEDARISDAMNRLKLSNISVIQQAVAPAKPIKPNKKLGLALGMVFGMAAGLLYAYAAERLSQTFTDPKGVEKYLELPVLVTVPLKKD</sequence>
<evidence type="ECO:0000256" key="2">
    <source>
        <dbReference type="ARBA" id="ARBA00022475"/>
    </source>
</evidence>
<evidence type="ECO:0000259" key="8">
    <source>
        <dbReference type="Pfam" id="PF02706"/>
    </source>
</evidence>
<dbReference type="Proteomes" id="UP000194153">
    <property type="component" value="Unassembled WGS sequence"/>
</dbReference>
<dbReference type="Pfam" id="PF02706">
    <property type="entry name" value="Wzz"/>
    <property type="match status" value="1"/>
</dbReference>
<name>A0ABQ0MED3_9BACT</name>
<keyword evidence="6" id="KW-0175">Coiled coil</keyword>
<evidence type="ECO:0000256" key="7">
    <source>
        <dbReference type="SAM" id="Phobius"/>
    </source>
</evidence>
<keyword evidence="4 7" id="KW-1133">Transmembrane helix</keyword>
<feature type="domain" description="Tyrosine-protein kinase G-rich" evidence="9">
    <location>
        <begin position="367"/>
        <end position="445"/>
    </location>
</feature>
<accession>A0ABQ0MED3</accession>
<protein>
    <submittedName>
        <fullName evidence="10">Lipopolysaccharide biosynthesis protein</fullName>
    </submittedName>
</protein>